<dbReference type="PANTHER" id="PTHR21015:SF22">
    <property type="entry name" value="GLYCOSYLTRANSFERASE"/>
    <property type="match status" value="1"/>
</dbReference>
<protein>
    <submittedName>
        <fullName evidence="2">Glycosyltransferase</fullName>
    </submittedName>
</protein>
<feature type="domain" description="Glycosyl transferase family 28 C-terminal" evidence="1">
    <location>
        <begin position="233"/>
        <end position="296"/>
    </location>
</feature>
<dbReference type="Proteomes" id="UP001518989">
    <property type="component" value="Unassembled WGS sequence"/>
</dbReference>
<dbReference type="PANTHER" id="PTHR21015">
    <property type="entry name" value="UDP-N-ACETYLGLUCOSAMINE--N-ACETYLMURAMYL-(PENTAPEPTIDE) PYROPHOSPHORYL-UNDECAPRENOL N-ACETYLGLUCOSAMINE TRANSFERASE 1"/>
    <property type="match status" value="1"/>
</dbReference>
<organism evidence="2 3">
    <name type="scientific">Roseomonas haemaphysalidis</name>
    <dbReference type="NCBI Taxonomy" id="2768162"/>
    <lineage>
        <taxon>Bacteria</taxon>
        <taxon>Pseudomonadati</taxon>
        <taxon>Pseudomonadota</taxon>
        <taxon>Alphaproteobacteria</taxon>
        <taxon>Acetobacterales</taxon>
        <taxon>Roseomonadaceae</taxon>
        <taxon>Roseomonas</taxon>
    </lineage>
</organism>
<name>A0ABS3KUK0_9PROT</name>
<accession>A0ABS3KUK0</accession>
<evidence type="ECO:0000313" key="3">
    <source>
        <dbReference type="Proteomes" id="UP001518989"/>
    </source>
</evidence>
<keyword evidence="3" id="KW-1185">Reference proteome</keyword>
<dbReference type="InterPro" id="IPR007235">
    <property type="entry name" value="Glyco_trans_28_C"/>
</dbReference>
<gene>
    <name evidence="2" type="ORF">IAI61_19195</name>
</gene>
<dbReference type="EMBL" id="JACTNG010000013">
    <property type="protein sequence ID" value="MBO1081160.1"/>
    <property type="molecule type" value="Genomic_DNA"/>
</dbReference>
<dbReference type="RefSeq" id="WP_207419341.1">
    <property type="nucleotide sequence ID" value="NZ_CP061177.1"/>
</dbReference>
<sequence>MPQPVGYYVHHHGIGHWRRAVAVARAMATPCTLIGTFNAAQQAAAPGATLNLADDAPVPGATPGVPPPLLHYAPLRHSGLRRRSAALAAWMGEADPALLVVDVSAEAALLARLCSVPVALFRLAGRRDDPPHLHAFAAAQHLVAPFPAALEDPATPDWVVEKTFYAGFLTDVAAGTAPVAERSVTVVFGQGGTGGDAVALAAAARATPGWRWRVIGPVSGDAALPANLELLGWVADPQPLLAGAAVLVGGAGDGLVAEAAALAKPFLCLPEPRPFGEQTLKAQRLAELGAACVLPEWPAAADWPGLLDRALALDPARIGALHAPGAVGRLAGWLDGVASAA</sequence>
<reference evidence="2 3" key="1">
    <citation type="submission" date="2020-09" db="EMBL/GenBank/DDBJ databases">
        <title>Roseomonas.</title>
        <authorList>
            <person name="Zhu W."/>
        </authorList>
    </citation>
    <scope>NUCLEOTIDE SEQUENCE [LARGE SCALE GENOMIC DNA]</scope>
    <source>
        <strain evidence="2 3">573</strain>
    </source>
</reference>
<dbReference type="SUPFAM" id="SSF53756">
    <property type="entry name" value="UDP-Glycosyltransferase/glycogen phosphorylase"/>
    <property type="match status" value="1"/>
</dbReference>
<comment type="caution">
    <text evidence="2">The sequence shown here is derived from an EMBL/GenBank/DDBJ whole genome shotgun (WGS) entry which is preliminary data.</text>
</comment>
<dbReference type="Pfam" id="PF04101">
    <property type="entry name" value="Glyco_tran_28_C"/>
    <property type="match status" value="1"/>
</dbReference>
<evidence type="ECO:0000259" key="1">
    <source>
        <dbReference type="Pfam" id="PF04101"/>
    </source>
</evidence>
<dbReference type="Gene3D" id="3.40.50.2000">
    <property type="entry name" value="Glycogen Phosphorylase B"/>
    <property type="match status" value="1"/>
</dbReference>
<proteinExistence type="predicted"/>
<evidence type="ECO:0000313" key="2">
    <source>
        <dbReference type="EMBL" id="MBO1081160.1"/>
    </source>
</evidence>